<sequence length="551" mass="55851">MDGGLRGPARSHAGRMARTSHRPAELVGQIFRGSEAVRRGLLTRSQLNGAAWRRVFRDVYVDAELADSHRLRCAAAGLILPAGAALTGRSAACVAGLPIGEPTDPVSVIVPPPNRLQTRGIRARQATLSAAEIQRYPNLGPTPPPPDGPPGPPPTDGSPGPTPPRSVGLNSAGRPAGPTSAGIPTGLNSAGIPAGLNSAGVPPGPTSASVPVHSESAGVPAHSESAGAPAHSESAGGRPGSTPAAGPSGPISADRLPSLGPATGLDPLSGLGSITALGPITGLAPLAGLGSPVGPDPLVGLSSLAGLEPLAGLAPATGLDPSAGLRSAAGLRPAARLGSAANLRSAADFGSAAGLPSPGPIAGPGDGQPCPDLVVLVASETATLPVTVPARTAWELARETDVPAAVAGLDLLLNHAYVTASELQSLVDARPRTRAADTIRLADARSRSPEESVLRVKLVRAGFPHPVPHHAIPVGDRRTSVDLGWPALRVGANFYRDGEHYRGDQPRRNALADARWTVILAGAEELDDSDRFARFCGVLDDALRRRRDETL</sequence>
<protein>
    <submittedName>
        <fullName evidence="2">Uncharacterized protein</fullName>
    </submittedName>
</protein>
<dbReference type="HOGENOM" id="CLU_494106_0_0_11"/>
<feature type="compositionally biased region" description="Pro residues" evidence="1">
    <location>
        <begin position="140"/>
        <end position="164"/>
    </location>
</feature>
<proteinExistence type="predicted"/>
<evidence type="ECO:0000313" key="2">
    <source>
        <dbReference type="EMBL" id="EXG79947.1"/>
    </source>
</evidence>
<organism evidence="2 3">
    <name type="scientific">Cryptosporangium arvum DSM 44712</name>
    <dbReference type="NCBI Taxonomy" id="927661"/>
    <lineage>
        <taxon>Bacteria</taxon>
        <taxon>Bacillati</taxon>
        <taxon>Actinomycetota</taxon>
        <taxon>Actinomycetes</taxon>
        <taxon>Cryptosporangiales</taxon>
        <taxon>Cryptosporangiaceae</taxon>
        <taxon>Cryptosporangium</taxon>
    </lineage>
</organism>
<dbReference type="EMBL" id="JFBT01000001">
    <property type="protein sequence ID" value="EXG79947.1"/>
    <property type="molecule type" value="Genomic_DNA"/>
</dbReference>
<name>A0A010ZRU7_9ACTN</name>
<feature type="compositionally biased region" description="Low complexity" evidence="1">
    <location>
        <begin position="234"/>
        <end position="253"/>
    </location>
</feature>
<reference evidence="2 3" key="1">
    <citation type="submission" date="2013-07" db="EMBL/GenBank/DDBJ databases">
        <authorList>
            <consortium name="DOE Joint Genome Institute"/>
            <person name="Eisen J."/>
            <person name="Huntemann M."/>
            <person name="Han J."/>
            <person name="Chen A."/>
            <person name="Kyrpides N."/>
            <person name="Mavromatis K."/>
            <person name="Markowitz V."/>
            <person name="Palaniappan K."/>
            <person name="Ivanova N."/>
            <person name="Schaumberg A."/>
            <person name="Pati A."/>
            <person name="Liolios K."/>
            <person name="Nordberg H.P."/>
            <person name="Cantor M.N."/>
            <person name="Hua S.X."/>
            <person name="Woyke T."/>
        </authorList>
    </citation>
    <scope>NUCLEOTIDE SEQUENCE [LARGE SCALE GENOMIC DNA]</scope>
    <source>
        <strain evidence="2 3">DSM 44712</strain>
    </source>
</reference>
<gene>
    <name evidence="2" type="ORF">CryarDRAFT_1000</name>
</gene>
<dbReference type="AlphaFoldDB" id="A0A010ZRU7"/>
<evidence type="ECO:0000256" key="1">
    <source>
        <dbReference type="SAM" id="MobiDB-lite"/>
    </source>
</evidence>
<dbReference type="Proteomes" id="UP000021053">
    <property type="component" value="Unassembled WGS sequence"/>
</dbReference>
<comment type="caution">
    <text evidence="2">The sequence shown here is derived from an EMBL/GenBank/DDBJ whole genome shotgun (WGS) entry which is preliminary data.</text>
</comment>
<accession>A0A010ZRU7</accession>
<feature type="region of interest" description="Disordered" evidence="1">
    <location>
        <begin position="1"/>
        <end position="20"/>
    </location>
</feature>
<feature type="region of interest" description="Disordered" evidence="1">
    <location>
        <begin position="135"/>
        <end position="261"/>
    </location>
</feature>
<keyword evidence="3" id="KW-1185">Reference proteome</keyword>
<evidence type="ECO:0000313" key="3">
    <source>
        <dbReference type="Proteomes" id="UP000021053"/>
    </source>
</evidence>